<reference evidence="1 2" key="1">
    <citation type="journal article" date="2018" name="Genome Announc.">
        <title>Draft Genome Sequence of "Candidatus Phycosocius bacilliformis," an Alphaproteobacterial Ectosymbiont of the Hydrocarbon-Producing Green Alga Botryococcus braunii.</title>
        <authorList>
            <person name="Tanabe Y."/>
            <person name="Yamaguchi H."/>
            <person name="Watanabe M.M."/>
        </authorList>
    </citation>
    <scope>NUCLEOTIDE SEQUENCE [LARGE SCALE GENOMIC DNA]</scope>
    <source>
        <strain evidence="1 2">BOTRYCO-2</strain>
    </source>
</reference>
<dbReference type="SUPFAM" id="SSF57783">
    <property type="entry name" value="Zinc beta-ribbon"/>
    <property type="match status" value="1"/>
</dbReference>
<dbReference type="AlphaFoldDB" id="A0A2P2ECD7"/>
<dbReference type="Proteomes" id="UP000245086">
    <property type="component" value="Unassembled WGS sequence"/>
</dbReference>
<keyword evidence="2" id="KW-1185">Reference proteome</keyword>
<gene>
    <name evidence="1" type="ORF">PbB2_02416</name>
</gene>
<organism evidence="1 2">
    <name type="scientific">Candidatus Phycosocius bacilliformis</name>
    <dbReference type="NCBI Taxonomy" id="1445552"/>
    <lineage>
        <taxon>Bacteria</taxon>
        <taxon>Pseudomonadati</taxon>
        <taxon>Pseudomonadota</taxon>
        <taxon>Alphaproteobacteria</taxon>
        <taxon>Caulobacterales</taxon>
        <taxon>Caulobacterales incertae sedis</taxon>
        <taxon>Candidatus Phycosocius</taxon>
    </lineage>
</organism>
<sequence>MLICPYCGQDVVWNVRLKSEPRVAFKMCFECDSIWRSAEPVSDEEGSNFESYMQEAGRAANWDDVERLSQID</sequence>
<proteinExistence type="predicted"/>
<evidence type="ECO:0000313" key="2">
    <source>
        <dbReference type="Proteomes" id="UP000245086"/>
    </source>
</evidence>
<evidence type="ECO:0000313" key="1">
    <source>
        <dbReference type="EMBL" id="GBF58728.1"/>
    </source>
</evidence>
<protein>
    <submittedName>
        <fullName evidence="1">Uncharacterized protein</fullName>
    </submittedName>
</protein>
<dbReference type="EMBL" id="BFBR01000007">
    <property type="protein sequence ID" value="GBF58728.1"/>
    <property type="molecule type" value="Genomic_DNA"/>
</dbReference>
<accession>A0A2P2ECD7</accession>
<comment type="caution">
    <text evidence="1">The sequence shown here is derived from an EMBL/GenBank/DDBJ whole genome shotgun (WGS) entry which is preliminary data.</text>
</comment>
<name>A0A2P2ECD7_9PROT</name>